<dbReference type="GO" id="GO:0003677">
    <property type="term" value="F:DNA binding"/>
    <property type="evidence" value="ECO:0007669"/>
    <property type="project" value="UniProtKB-KW"/>
</dbReference>
<sequence>MATATASPSADASGAARGDAVAIDVLEDTTNDVLQHVPAKTSGGLATADGGFHNVRDRVYHCIHGRLGLGHRLPWEDGDAGVVIPRVSLVLFAASQSSQRPVISLRLFPRKPLKPLAVIHFLPSRRNQESEAVPSDPIRRALRIKARSCFSPLIRSNSAGSTSPIISSPVQAPEVAVARALVKMPPMRKIRIFCSDPDATDSSGDEDDQNPKTEKKIIRVVLVPVNNCKTSKPLKCIMPSGMEDLDGPERKVSSSRYRGVRLRESGRWQAEIRNPLTKKREYSLHNTEEEAAAAYQAKWNKFRAEMLAVKAQPPVSEHAALPCLSLISCVSSSVSFKQKAQKAQNREGSLMEVHCDPIDERLQYFSLKPMDIPENVMLNLKDEHPVSDSVRPADELLPDDFIKPEDMFTASDFIGATYKPLDDDYIGLADISHLPLPINDPEFDLDPELDWSGFDFTSMEHELELL</sequence>
<organism evidence="8 9">
    <name type="scientific">Panicum miliaceum</name>
    <name type="common">Proso millet</name>
    <name type="synonym">Broomcorn millet</name>
    <dbReference type="NCBI Taxonomy" id="4540"/>
    <lineage>
        <taxon>Eukaryota</taxon>
        <taxon>Viridiplantae</taxon>
        <taxon>Streptophyta</taxon>
        <taxon>Embryophyta</taxon>
        <taxon>Tracheophyta</taxon>
        <taxon>Spermatophyta</taxon>
        <taxon>Magnoliopsida</taxon>
        <taxon>Liliopsida</taxon>
        <taxon>Poales</taxon>
        <taxon>Poaceae</taxon>
        <taxon>PACMAD clade</taxon>
        <taxon>Panicoideae</taxon>
        <taxon>Panicodae</taxon>
        <taxon>Paniceae</taxon>
        <taxon>Panicinae</taxon>
        <taxon>Panicum</taxon>
        <taxon>Panicum sect. Panicum</taxon>
    </lineage>
</organism>
<keyword evidence="5" id="KW-0539">Nucleus</keyword>
<feature type="region of interest" description="Disordered" evidence="6">
    <location>
        <begin position="194"/>
        <end position="213"/>
    </location>
</feature>
<dbReference type="Proteomes" id="UP000275267">
    <property type="component" value="Unassembled WGS sequence"/>
</dbReference>
<name>A0A3L6T6Z3_PANMI</name>
<evidence type="ECO:0000256" key="5">
    <source>
        <dbReference type="ARBA" id="ARBA00023242"/>
    </source>
</evidence>
<dbReference type="EMBL" id="PQIB02000002">
    <property type="protein sequence ID" value="RLN33203.1"/>
    <property type="molecule type" value="Genomic_DNA"/>
</dbReference>
<evidence type="ECO:0000256" key="4">
    <source>
        <dbReference type="ARBA" id="ARBA00023163"/>
    </source>
</evidence>
<comment type="subcellular location">
    <subcellularLocation>
        <location evidence="1">Nucleus</location>
    </subcellularLocation>
</comment>
<dbReference type="PROSITE" id="PS51032">
    <property type="entry name" value="AP2_ERF"/>
    <property type="match status" value="1"/>
</dbReference>
<keyword evidence="2" id="KW-0805">Transcription regulation</keyword>
<evidence type="ECO:0000256" key="1">
    <source>
        <dbReference type="ARBA" id="ARBA00004123"/>
    </source>
</evidence>
<comment type="caution">
    <text evidence="8">The sequence shown here is derived from an EMBL/GenBank/DDBJ whole genome shotgun (WGS) entry which is preliminary data.</text>
</comment>
<proteinExistence type="predicted"/>
<keyword evidence="3" id="KW-0238">DNA-binding</keyword>
<feature type="domain" description="AP2/ERF" evidence="7">
    <location>
        <begin position="256"/>
        <end position="312"/>
    </location>
</feature>
<dbReference type="SUPFAM" id="SSF54171">
    <property type="entry name" value="DNA-binding domain"/>
    <property type="match status" value="1"/>
</dbReference>
<gene>
    <name evidence="8" type="ORF">C2845_PM03G31400</name>
</gene>
<evidence type="ECO:0000259" key="7">
    <source>
        <dbReference type="PROSITE" id="PS51032"/>
    </source>
</evidence>
<evidence type="ECO:0000313" key="9">
    <source>
        <dbReference type="Proteomes" id="UP000275267"/>
    </source>
</evidence>
<protein>
    <recommendedName>
        <fullName evidence="7">AP2/ERF domain-containing protein</fullName>
    </recommendedName>
</protein>
<dbReference type="Gene3D" id="3.30.730.10">
    <property type="entry name" value="AP2/ERF domain"/>
    <property type="match status" value="1"/>
</dbReference>
<dbReference type="OrthoDB" id="1917565at2759"/>
<evidence type="ECO:0000256" key="2">
    <source>
        <dbReference type="ARBA" id="ARBA00023015"/>
    </source>
</evidence>
<dbReference type="GO" id="GO:0003700">
    <property type="term" value="F:DNA-binding transcription factor activity"/>
    <property type="evidence" value="ECO:0007669"/>
    <property type="project" value="InterPro"/>
</dbReference>
<evidence type="ECO:0000256" key="3">
    <source>
        <dbReference type="ARBA" id="ARBA00023125"/>
    </source>
</evidence>
<dbReference type="InterPro" id="IPR016177">
    <property type="entry name" value="DNA-bd_dom_sf"/>
</dbReference>
<keyword evidence="9" id="KW-1185">Reference proteome</keyword>
<dbReference type="InterPro" id="IPR001471">
    <property type="entry name" value="AP2/ERF_dom"/>
</dbReference>
<evidence type="ECO:0000256" key="6">
    <source>
        <dbReference type="SAM" id="MobiDB-lite"/>
    </source>
</evidence>
<evidence type="ECO:0000313" key="8">
    <source>
        <dbReference type="EMBL" id="RLN33203.1"/>
    </source>
</evidence>
<dbReference type="GO" id="GO:0005634">
    <property type="term" value="C:nucleus"/>
    <property type="evidence" value="ECO:0007669"/>
    <property type="project" value="UniProtKB-SubCell"/>
</dbReference>
<accession>A0A3L6T6Z3</accession>
<dbReference type="InterPro" id="IPR036955">
    <property type="entry name" value="AP2/ERF_dom_sf"/>
</dbReference>
<dbReference type="PANTHER" id="PTHR31194:SF140">
    <property type="entry name" value="ETHYLENE-RESPONSIVE TRANSCRIPTION FACTOR CRF2"/>
    <property type="match status" value="1"/>
</dbReference>
<keyword evidence="4" id="KW-0804">Transcription</keyword>
<dbReference type="PANTHER" id="PTHR31194">
    <property type="entry name" value="SHN SHINE , DNA BINDING / TRANSCRIPTION FACTOR"/>
    <property type="match status" value="1"/>
</dbReference>
<reference evidence="9" key="1">
    <citation type="journal article" date="2019" name="Nat. Commun.">
        <title>The genome of broomcorn millet.</title>
        <authorList>
            <person name="Zou C."/>
            <person name="Miki D."/>
            <person name="Li D."/>
            <person name="Tang Q."/>
            <person name="Xiao L."/>
            <person name="Rajput S."/>
            <person name="Deng P."/>
            <person name="Jia W."/>
            <person name="Huang R."/>
            <person name="Zhang M."/>
            <person name="Sun Y."/>
            <person name="Hu J."/>
            <person name="Fu X."/>
            <person name="Schnable P.S."/>
            <person name="Li F."/>
            <person name="Zhang H."/>
            <person name="Feng B."/>
            <person name="Zhu X."/>
            <person name="Liu R."/>
            <person name="Schnable J.C."/>
            <person name="Zhu J.-K."/>
            <person name="Zhang H."/>
        </authorList>
    </citation>
    <scope>NUCLEOTIDE SEQUENCE [LARGE SCALE GENOMIC DNA]</scope>
</reference>
<dbReference type="SMART" id="SM00380">
    <property type="entry name" value="AP2"/>
    <property type="match status" value="1"/>
</dbReference>
<dbReference type="AlphaFoldDB" id="A0A3L6T6Z3"/>
<dbReference type="InterPro" id="IPR050913">
    <property type="entry name" value="AP2/ERF_ERF"/>
</dbReference>